<sequence>MLATRLSWKFRPRFHPPLKCPQKYPCGNAVWAYFINAICYFPVALIGYWSFGQDVADNVLVALERPLWLIAAANLMVVIHVIGSYQPSHFSLGSPSLSLVIFLVSLADLVLLQLLIFSLASYG</sequence>
<evidence type="ECO:0000313" key="2">
    <source>
        <dbReference type="Proteomes" id="UP001060215"/>
    </source>
</evidence>
<comment type="caution">
    <text evidence="1">The sequence shown here is derived from an EMBL/GenBank/DDBJ whole genome shotgun (WGS) entry which is preliminary data.</text>
</comment>
<gene>
    <name evidence="1" type="ORF">LOK49_LG10G00652</name>
</gene>
<protein>
    <submittedName>
        <fullName evidence="1">Lysine histidine transporter-like 6</fullName>
    </submittedName>
</protein>
<proteinExistence type="predicted"/>
<reference evidence="1 2" key="1">
    <citation type="journal article" date="2022" name="Plant J.">
        <title>Chromosome-level genome of Camellia lanceoleosa provides a valuable resource for understanding genome evolution and self-incompatibility.</title>
        <authorList>
            <person name="Gong W."/>
            <person name="Xiao S."/>
            <person name="Wang L."/>
            <person name="Liao Z."/>
            <person name="Chang Y."/>
            <person name="Mo W."/>
            <person name="Hu G."/>
            <person name="Li W."/>
            <person name="Zhao G."/>
            <person name="Zhu H."/>
            <person name="Hu X."/>
            <person name="Ji K."/>
            <person name="Xiang X."/>
            <person name="Song Q."/>
            <person name="Yuan D."/>
            <person name="Jin S."/>
            <person name="Zhang L."/>
        </authorList>
    </citation>
    <scope>NUCLEOTIDE SEQUENCE [LARGE SCALE GENOMIC DNA]</scope>
    <source>
        <strain evidence="1">SQ_2022a</strain>
    </source>
</reference>
<evidence type="ECO:0000313" key="1">
    <source>
        <dbReference type="EMBL" id="KAI7998345.1"/>
    </source>
</evidence>
<name>A0ACC0GBD7_9ERIC</name>
<accession>A0ACC0GBD7</accession>
<dbReference type="Proteomes" id="UP001060215">
    <property type="component" value="Chromosome 10"/>
</dbReference>
<keyword evidence="2" id="KW-1185">Reference proteome</keyword>
<dbReference type="EMBL" id="CM045767">
    <property type="protein sequence ID" value="KAI7998345.1"/>
    <property type="molecule type" value="Genomic_DNA"/>
</dbReference>
<organism evidence="1 2">
    <name type="scientific">Camellia lanceoleosa</name>
    <dbReference type="NCBI Taxonomy" id="1840588"/>
    <lineage>
        <taxon>Eukaryota</taxon>
        <taxon>Viridiplantae</taxon>
        <taxon>Streptophyta</taxon>
        <taxon>Embryophyta</taxon>
        <taxon>Tracheophyta</taxon>
        <taxon>Spermatophyta</taxon>
        <taxon>Magnoliopsida</taxon>
        <taxon>eudicotyledons</taxon>
        <taxon>Gunneridae</taxon>
        <taxon>Pentapetalae</taxon>
        <taxon>asterids</taxon>
        <taxon>Ericales</taxon>
        <taxon>Theaceae</taxon>
        <taxon>Camellia</taxon>
    </lineage>
</organism>